<gene>
    <name evidence="1" type="primary">Hypp9696</name>
    <name evidence="1" type="ORF">BLAG_LOCUS26323</name>
</gene>
<protein>
    <submittedName>
        <fullName evidence="1">Hypp9696 protein</fullName>
    </submittedName>
</protein>
<sequence length="356" mass="40000">MHRLCLNPATLTKVTTTEDKFCVGDLVQIESDLEMFKALQTPWEYGGYVEQMASNMENCAMPDGGLTGSQAGEENKQSVPKALITIRRYMAKNCEKILKEDDKEKAIDAAKLPLGKYRLGEAEKEPEVERKKKCLIMLGKMSQSLELLKTKDSAADSIVLRLQTLKQVFMATWSQSNPAERKLLGDHLAEIGAAEALMECGSFLSSQTGQNDGAGGKLASECLAELYRVVLKYAHASREFSHAVGKSGILHMTVQELSRRYAMEESDDITFLVTFLEKQNWMQCFVCTLLHWARLPENANYIRDIGVVDLLKNHLKDDNVHLKLIEDGDDTEKECAMLCVQRFAMVRSIRDTIDFS</sequence>
<dbReference type="Proteomes" id="UP000838412">
    <property type="component" value="Unassembled WGS sequence"/>
</dbReference>
<keyword evidence="2" id="KW-1185">Reference proteome</keyword>
<dbReference type="GO" id="GO:0016567">
    <property type="term" value="P:protein ubiquitination"/>
    <property type="evidence" value="ECO:0007669"/>
    <property type="project" value="TreeGrafter"/>
</dbReference>
<dbReference type="GO" id="GO:0007219">
    <property type="term" value="P:Notch signaling pathway"/>
    <property type="evidence" value="ECO:0007669"/>
    <property type="project" value="TreeGrafter"/>
</dbReference>
<evidence type="ECO:0000313" key="2">
    <source>
        <dbReference type="Proteomes" id="UP000838412"/>
    </source>
</evidence>
<reference evidence="1" key="1">
    <citation type="submission" date="2022-01" db="EMBL/GenBank/DDBJ databases">
        <authorList>
            <person name="Braso-Vives M."/>
        </authorList>
    </citation>
    <scope>NUCLEOTIDE SEQUENCE</scope>
</reference>
<evidence type="ECO:0000313" key="1">
    <source>
        <dbReference type="EMBL" id="CAH1277560.1"/>
    </source>
</evidence>
<dbReference type="PANTHER" id="PTHR24202:SF53">
    <property type="entry name" value="E3 UBIQUITIN-PROTEIN LIGASE MIB1"/>
    <property type="match status" value="1"/>
</dbReference>
<dbReference type="GO" id="GO:0005737">
    <property type="term" value="C:cytoplasm"/>
    <property type="evidence" value="ECO:0007669"/>
    <property type="project" value="TreeGrafter"/>
</dbReference>
<dbReference type="AlphaFoldDB" id="A0A8S4MPB1"/>
<proteinExistence type="predicted"/>
<dbReference type="EMBL" id="CAKMNS010000407">
    <property type="protein sequence ID" value="CAH1277560.1"/>
    <property type="molecule type" value="Genomic_DNA"/>
</dbReference>
<dbReference type="PANTHER" id="PTHR24202">
    <property type="entry name" value="E3 UBIQUITIN-PROTEIN LIGASE MIB2"/>
    <property type="match status" value="1"/>
</dbReference>
<comment type="caution">
    <text evidence="1">The sequence shown here is derived from an EMBL/GenBank/DDBJ whole genome shotgun (WGS) entry which is preliminary data.</text>
</comment>
<dbReference type="GO" id="GO:0006897">
    <property type="term" value="P:endocytosis"/>
    <property type="evidence" value="ECO:0007669"/>
    <property type="project" value="TreeGrafter"/>
</dbReference>
<name>A0A8S4MPB1_BRALA</name>
<organism evidence="1 2">
    <name type="scientific">Branchiostoma lanceolatum</name>
    <name type="common">Common lancelet</name>
    <name type="synonym">Amphioxus lanceolatum</name>
    <dbReference type="NCBI Taxonomy" id="7740"/>
    <lineage>
        <taxon>Eukaryota</taxon>
        <taxon>Metazoa</taxon>
        <taxon>Chordata</taxon>
        <taxon>Cephalochordata</taxon>
        <taxon>Leptocardii</taxon>
        <taxon>Amphioxiformes</taxon>
        <taxon>Branchiostomatidae</taxon>
        <taxon>Branchiostoma</taxon>
    </lineage>
</organism>
<accession>A0A8S4MPB1</accession>
<dbReference type="OrthoDB" id="10233024at2759"/>